<protein>
    <submittedName>
        <fullName evidence="1">Uncharacterized protein</fullName>
    </submittedName>
</protein>
<dbReference type="Proteomes" id="UP000596938">
    <property type="component" value="Unassembled WGS sequence"/>
</dbReference>
<evidence type="ECO:0000313" key="1">
    <source>
        <dbReference type="EMBL" id="GGG83926.1"/>
    </source>
</evidence>
<dbReference type="RefSeq" id="WP_188808672.1">
    <property type="nucleotide sequence ID" value="NZ_BAAAWV010000001.1"/>
</dbReference>
<gene>
    <name evidence="1" type="ORF">GCM10011577_01740</name>
</gene>
<evidence type="ECO:0000313" key="2">
    <source>
        <dbReference type="Proteomes" id="UP000596938"/>
    </source>
</evidence>
<organism evidence="1 2">
    <name type="scientific">Pseudarthrobacter polychromogenes</name>
    <dbReference type="NCBI Taxonomy" id="1676"/>
    <lineage>
        <taxon>Bacteria</taxon>
        <taxon>Bacillati</taxon>
        <taxon>Actinomycetota</taxon>
        <taxon>Actinomycetes</taxon>
        <taxon>Micrococcales</taxon>
        <taxon>Micrococcaceae</taxon>
        <taxon>Pseudarthrobacter</taxon>
    </lineage>
</organism>
<keyword evidence="2" id="KW-1185">Reference proteome</keyword>
<sequence>MVSATQTPTQAPARTQKLRDLIEDTGCGMATADELHNALLELETLMGWTLTTPTETENTE</sequence>
<name>A0ABQ1XDE5_9MICC</name>
<proteinExistence type="predicted"/>
<comment type="caution">
    <text evidence="1">The sequence shown here is derived from an EMBL/GenBank/DDBJ whole genome shotgun (WGS) entry which is preliminary data.</text>
</comment>
<accession>A0ABQ1XDE5</accession>
<reference evidence="2" key="1">
    <citation type="journal article" date="2019" name="Int. J. Syst. Evol. Microbiol.">
        <title>The Global Catalogue of Microorganisms (GCM) 10K type strain sequencing project: providing services to taxonomists for standard genome sequencing and annotation.</title>
        <authorList>
            <consortium name="The Broad Institute Genomics Platform"/>
            <consortium name="The Broad Institute Genome Sequencing Center for Infectious Disease"/>
            <person name="Wu L."/>
            <person name="Ma J."/>
        </authorList>
    </citation>
    <scope>NUCLEOTIDE SEQUENCE [LARGE SCALE GENOMIC DNA]</scope>
    <source>
        <strain evidence="2">CGMCC 1.1927</strain>
    </source>
</reference>
<dbReference type="EMBL" id="BMKU01000001">
    <property type="protein sequence ID" value="GGG83926.1"/>
    <property type="molecule type" value="Genomic_DNA"/>
</dbReference>